<keyword evidence="1" id="KW-1133">Transmembrane helix</keyword>
<evidence type="ECO:0008006" key="4">
    <source>
        <dbReference type="Google" id="ProtNLM"/>
    </source>
</evidence>
<accession>A0A2W0H8X2</accession>
<protein>
    <recommendedName>
        <fullName evidence="4">Cxxc_20_cxxc protein</fullName>
    </recommendedName>
</protein>
<evidence type="ECO:0000256" key="1">
    <source>
        <dbReference type="SAM" id="Phobius"/>
    </source>
</evidence>
<dbReference type="NCBIfam" id="TIGR04104">
    <property type="entry name" value="cxxc_20_cxxc"/>
    <property type="match status" value="1"/>
</dbReference>
<keyword evidence="1" id="KW-0812">Transmembrane</keyword>
<reference evidence="2 3" key="1">
    <citation type="submission" date="2017-10" db="EMBL/GenBank/DDBJ databases">
        <title>Bacillus sp. nov., a halophilic bacterium isolated from a Yangshapao Lake.</title>
        <authorList>
            <person name="Wang H."/>
        </authorList>
    </citation>
    <scope>NUCLEOTIDE SEQUENCE [LARGE SCALE GENOMIC DNA]</scope>
    <source>
        <strain evidence="2 3">YSP-3</strain>
    </source>
</reference>
<dbReference type="RefSeq" id="WP_110520269.1">
    <property type="nucleotide sequence ID" value="NZ_PDOF01000002.1"/>
</dbReference>
<keyword evidence="3" id="KW-1185">Reference proteome</keyword>
<gene>
    <name evidence="2" type="ORF">CR205_12390</name>
</gene>
<name>A0A2W0H8X2_9BACI</name>
<feature type="transmembrane region" description="Helical" evidence="1">
    <location>
        <begin position="47"/>
        <end position="65"/>
    </location>
</feature>
<feature type="transmembrane region" description="Helical" evidence="1">
    <location>
        <begin position="71"/>
        <end position="91"/>
    </location>
</feature>
<evidence type="ECO:0000313" key="3">
    <source>
        <dbReference type="Proteomes" id="UP000248066"/>
    </source>
</evidence>
<dbReference type="EMBL" id="PDOF01000002">
    <property type="protein sequence ID" value="PYZ96510.1"/>
    <property type="molecule type" value="Genomic_DNA"/>
</dbReference>
<organism evidence="2 3">
    <name type="scientific">Alteribacter lacisalsi</name>
    <dbReference type="NCBI Taxonomy" id="2045244"/>
    <lineage>
        <taxon>Bacteria</taxon>
        <taxon>Bacillati</taxon>
        <taxon>Bacillota</taxon>
        <taxon>Bacilli</taxon>
        <taxon>Bacillales</taxon>
        <taxon>Bacillaceae</taxon>
        <taxon>Alteribacter</taxon>
    </lineage>
</organism>
<dbReference type="Proteomes" id="UP000248066">
    <property type="component" value="Unassembled WGS sequence"/>
</dbReference>
<comment type="caution">
    <text evidence="2">The sequence shown here is derived from an EMBL/GenBank/DDBJ whole genome shotgun (WGS) entry which is preliminary data.</text>
</comment>
<proteinExistence type="predicted"/>
<dbReference type="OrthoDB" id="2418141at2"/>
<keyword evidence="1" id="KW-0472">Membrane</keyword>
<dbReference type="AlphaFoldDB" id="A0A2W0H8X2"/>
<sequence>MPECRNCGQRWTWRQTMRRSLGSMNDGVTCLHCEGTQYVTRKSRIKGALCLGAIIIPIPIVRNMFPDLPDWTFVSLMAALMVLFISLYPYLISFSNENEPLIK</sequence>
<dbReference type="InterPro" id="IPR026369">
    <property type="entry name" value="CxxC_20_CxxC"/>
</dbReference>
<evidence type="ECO:0000313" key="2">
    <source>
        <dbReference type="EMBL" id="PYZ96510.1"/>
    </source>
</evidence>